<keyword evidence="3" id="KW-1185">Reference proteome</keyword>
<protein>
    <submittedName>
        <fullName evidence="1">Uncharacterized protein</fullName>
    </submittedName>
</protein>
<accession>A0A4Y2VI29</accession>
<proteinExistence type="predicted"/>
<dbReference type="Proteomes" id="UP000499080">
    <property type="component" value="Unassembled WGS sequence"/>
</dbReference>
<dbReference type="AlphaFoldDB" id="A0A4Y2VI29"/>
<evidence type="ECO:0000313" key="2">
    <source>
        <dbReference type="EMBL" id="GBO24967.1"/>
    </source>
</evidence>
<gene>
    <name evidence="1" type="ORF">AVEN_232364_1</name>
    <name evidence="2" type="ORF">AVEN_28171_1</name>
</gene>
<comment type="caution">
    <text evidence="1">The sequence shown here is derived from an EMBL/GenBank/DDBJ whole genome shotgun (WGS) entry which is preliminary data.</text>
</comment>
<dbReference type="EMBL" id="BGPR01047954">
    <property type="protein sequence ID" value="GBO24967.1"/>
    <property type="molecule type" value="Genomic_DNA"/>
</dbReference>
<sequence>MELSGEIWISAPNRDIKKIPAFEIPHFVVKVAEFVKFVAKVRGPVLTAASYSILTSIKLSSWETTIPFRNRMYSGEVIFRFRSKIGERQATINDISSRQKVTYEIKIVAIGLVVGKIIIASA</sequence>
<organism evidence="1 3">
    <name type="scientific">Araneus ventricosus</name>
    <name type="common">Orbweaver spider</name>
    <name type="synonym">Epeira ventricosa</name>
    <dbReference type="NCBI Taxonomy" id="182803"/>
    <lineage>
        <taxon>Eukaryota</taxon>
        <taxon>Metazoa</taxon>
        <taxon>Ecdysozoa</taxon>
        <taxon>Arthropoda</taxon>
        <taxon>Chelicerata</taxon>
        <taxon>Arachnida</taxon>
        <taxon>Araneae</taxon>
        <taxon>Araneomorphae</taxon>
        <taxon>Entelegynae</taxon>
        <taxon>Araneoidea</taxon>
        <taxon>Araneidae</taxon>
        <taxon>Araneus</taxon>
    </lineage>
</organism>
<name>A0A4Y2VI29_ARAVE</name>
<evidence type="ECO:0000313" key="3">
    <source>
        <dbReference type="Proteomes" id="UP000499080"/>
    </source>
</evidence>
<dbReference type="EMBL" id="BGPR01047953">
    <property type="protein sequence ID" value="GBO24963.1"/>
    <property type="molecule type" value="Genomic_DNA"/>
</dbReference>
<reference evidence="1 3" key="1">
    <citation type="journal article" date="2019" name="Sci. Rep.">
        <title>Orb-weaving spider Araneus ventricosus genome elucidates the spidroin gene catalogue.</title>
        <authorList>
            <person name="Kono N."/>
            <person name="Nakamura H."/>
            <person name="Ohtoshi R."/>
            <person name="Moran D.A.P."/>
            <person name="Shinohara A."/>
            <person name="Yoshida Y."/>
            <person name="Fujiwara M."/>
            <person name="Mori M."/>
            <person name="Tomita M."/>
            <person name="Arakawa K."/>
        </authorList>
    </citation>
    <scope>NUCLEOTIDE SEQUENCE [LARGE SCALE GENOMIC DNA]</scope>
</reference>
<evidence type="ECO:0000313" key="1">
    <source>
        <dbReference type="EMBL" id="GBO24963.1"/>
    </source>
</evidence>